<protein>
    <submittedName>
        <fullName evidence="12">Extracellular basic protease</fullName>
    </submittedName>
</protein>
<dbReference type="eggNOG" id="KOG1153">
    <property type="taxonomic scope" value="Eukaryota"/>
</dbReference>
<dbReference type="GO" id="GO:0004252">
    <property type="term" value="F:serine-type endopeptidase activity"/>
    <property type="evidence" value="ECO:0007669"/>
    <property type="project" value="UniProtKB-UniRule"/>
</dbReference>
<feature type="compositionally biased region" description="Pro residues" evidence="9">
    <location>
        <begin position="417"/>
        <end position="452"/>
    </location>
</feature>
<dbReference type="PROSITE" id="PS51892">
    <property type="entry name" value="SUBTILASE"/>
    <property type="match status" value="1"/>
</dbReference>
<dbReference type="InterPro" id="IPR023828">
    <property type="entry name" value="Peptidase_S8_Ser-AS"/>
</dbReference>
<keyword evidence="7" id="KW-1015">Disulfide bond</keyword>
<dbReference type="InterPro" id="IPR006585">
    <property type="entry name" value="FTP1"/>
</dbReference>
<evidence type="ECO:0000256" key="6">
    <source>
        <dbReference type="ARBA" id="ARBA00022837"/>
    </source>
</evidence>
<evidence type="ECO:0000256" key="10">
    <source>
        <dbReference type="SAM" id="SignalP"/>
    </source>
</evidence>
<feature type="signal peptide" evidence="10">
    <location>
        <begin position="1"/>
        <end position="29"/>
    </location>
</feature>
<dbReference type="InterPro" id="IPR015500">
    <property type="entry name" value="Peptidase_S8_subtilisin-rel"/>
</dbReference>
<dbReference type="OrthoDB" id="371436at2759"/>
<feature type="active site" description="Charge relay system" evidence="8">
    <location>
        <position position="350"/>
    </location>
</feature>
<dbReference type="KEGG" id="apro:F751_1999"/>
<evidence type="ECO:0000256" key="2">
    <source>
        <dbReference type="ARBA" id="ARBA00022670"/>
    </source>
</evidence>
<gene>
    <name evidence="12" type="ORF">F751_1999</name>
</gene>
<dbReference type="PRINTS" id="PR00723">
    <property type="entry name" value="SUBTILISIN"/>
</dbReference>
<feature type="active site" description="Charge relay system" evidence="8">
    <location>
        <position position="142"/>
    </location>
</feature>
<keyword evidence="4 8" id="KW-0378">Hydrolase</keyword>
<keyword evidence="10" id="KW-0732">Signal</keyword>
<dbReference type="PANTHER" id="PTHR43399:SF4">
    <property type="entry name" value="CELL WALL-ASSOCIATED PROTEASE"/>
    <property type="match status" value="1"/>
</dbReference>
<keyword evidence="5 8" id="KW-0720">Serine protease</keyword>
<keyword evidence="13" id="KW-1185">Reference proteome</keyword>
<dbReference type="GO" id="GO:0046872">
    <property type="term" value="F:metal ion binding"/>
    <property type="evidence" value="ECO:0007669"/>
    <property type="project" value="UniProtKB-KW"/>
</dbReference>
<dbReference type="PROSITE" id="PS00138">
    <property type="entry name" value="SUBTILASE_SER"/>
    <property type="match status" value="1"/>
</dbReference>
<dbReference type="GeneID" id="23613390"/>
<dbReference type="Proteomes" id="UP000028924">
    <property type="component" value="Unassembled WGS sequence"/>
</dbReference>
<evidence type="ECO:0000256" key="4">
    <source>
        <dbReference type="ARBA" id="ARBA00022801"/>
    </source>
</evidence>
<evidence type="ECO:0000313" key="12">
    <source>
        <dbReference type="EMBL" id="KFM25120.1"/>
    </source>
</evidence>
<dbReference type="InterPro" id="IPR051048">
    <property type="entry name" value="Peptidase_S8/S53_subtilisin"/>
</dbReference>
<name>A0A087SHB6_AUXPR</name>
<dbReference type="Pfam" id="PF00754">
    <property type="entry name" value="F5_F8_type_C"/>
    <property type="match status" value="1"/>
</dbReference>
<dbReference type="Gene3D" id="2.60.120.260">
    <property type="entry name" value="Galactose-binding domain-like"/>
    <property type="match status" value="1"/>
</dbReference>
<feature type="region of interest" description="Disordered" evidence="9">
    <location>
        <begin position="417"/>
        <end position="458"/>
    </location>
</feature>
<dbReference type="SMART" id="SM00607">
    <property type="entry name" value="FTP"/>
    <property type="match status" value="1"/>
</dbReference>
<evidence type="ECO:0000256" key="1">
    <source>
        <dbReference type="ARBA" id="ARBA00011073"/>
    </source>
</evidence>
<dbReference type="PANTHER" id="PTHR43399">
    <property type="entry name" value="SUBTILISIN-RELATED"/>
    <property type="match status" value="1"/>
</dbReference>
<dbReference type="RefSeq" id="XP_011398008.1">
    <property type="nucleotide sequence ID" value="XM_011399706.1"/>
</dbReference>
<feature type="region of interest" description="Disordered" evidence="9">
    <location>
        <begin position="470"/>
        <end position="491"/>
    </location>
</feature>
<comment type="similarity">
    <text evidence="1 8">Belongs to the peptidase S8 family.</text>
</comment>
<dbReference type="InterPro" id="IPR000421">
    <property type="entry name" value="FA58C"/>
</dbReference>
<dbReference type="InterPro" id="IPR036852">
    <property type="entry name" value="Peptidase_S8/S53_dom_sf"/>
</dbReference>
<proteinExistence type="inferred from homology"/>
<accession>A0A087SHB6</accession>
<evidence type="ECO:0000256" key="7">
    <source>
        <dbReference type="ARBA" id="ARBA00023157"/>
    </source>
</evidence>
<evidence type="ECO:0000256" key="9">
    <source>
        <dbReference type="SAM" id="MobiDB-lite"/>
    </source>
</evidence>
<dbReference type="Gene3D" id="3.40.50.200">
    <property type="entry name" value="Peptidase S8/S53 domain"/>
    <property type="match status" value="1"/>
</dbReference>
<organism evidence="12 13">
    <name type="scientific">Auxenochlorella protothecoides</name>
    <name type="common">Green microalga</name>
    <name type="synonym">Chlorella protothecoides</name>
    <dbReference type="NCBI Taxonomy" id="3075"/>
    <lineage>
        <taxon>Eukaryota</taxon>
        <taxon>Viridiplantae</taxon>
        <taxon>Chlorophyta</taxon>
        <taxon>core chlorophytes</taxon>
        <taxon>Trebouxiophyceae</taxon>
        <taxon>Chlorellales</taxon>
        <taxon>Chlorellaceae</taxon>
        <taxon>Auxenochlorella</taxon>
    </lineage>
</organism>
<keyword evidence="3" id="KW-0479">Metal-binding</keyword>
<feature type="domain" description="Fucolectin tachylectin-4 pentraxin-1" evidence="11">
    <location>
        <begin position="471"/>
        <end position="622"/>
    </location>
</feature>
<dbReference type="Pfam" id="PF00082">
    <property type="entry name" value="Peptidase_S8"/>
    <property type="match status" value="1"/>
</dbReference>
<evidence type="ECO:0000256" key="5">
    <source>
        <dbReference type="ARBA" id="ARBA00022825"/>
    </source>
</evidence>
<dbReference type="SUPFAM" id="SSF52743">
    <property type="entry name" value="Subtilisin-like"/>
    <property type="match status" value="1"/>
</dbReference>
<evidence type="ECO:0000259" key="11">
    <source>
        <dbReference type="SMART" id="SM00607"/>
    </source>
</evidence>
<dbReference type="GO" id="GO:0006508">
    <property type="term" value="P:proteolysis"/>
    <property type="evidence" value="ECO:0007669"/>
    <property type="project" value="UniProtKB-KW"/>
</dbReference>
<keyword evidence="2 8" id="KW-0645">Protease</keyword>
<sequence>MRFSSSVRLGASIRAVLALVALSLPVSLAASQSYASGRVLVKFKDNTVRTMSDDQLGLKYTRSAVDSVGVYDIIDDSTVAEKVAKLSTLQSVALVEPDYRVTVKRSSNDPLYPQQWHLPVISADTAWNSVTGTGAVKVCVIDSGARIDHPDLVANIAGGWNLVPIPQVTGAAPPSPGTAAYANYNDTLGHGTHTAGSVAAAGNNGLGVAGVAWRTKLYICRFIWDDEAGYISDAMTCMSLCRAAGAMITSNSWGGIDYSTFLYDEIAKARDAGQLFVNAAGNSAIDMNTNPRYPASYNLDNIISVAATSMSDGLSAYSNYGTDCVHIGAPGDYILSTTYNGLYGRMYGTSMATPSVAGAASLVQAAALSRGKTLTYSAIRAYLLANADTLASLKGYVASARRLNVAKAVAAVLADFPPSPPPKKPPPPSPKKSPPPPVKRPPPPKTSPPPPSSSAVPPVAAVHPITVPTCGTTLARGQPARQSSTWSGHPAARAVNGNCNTDVVDDNHACSMTKPGLSNAWWTVDLGSVVTVAGVVVKARSDCAQGCFTDLAGAQILLGSEPWTSAASLPAFTPCGVVPSKLVPGARAAVTCAAPTPARYVAVYLPKAATALALCEVDVVTA</sequence>
<evidence type="ECO:0000313" key="13">
    <source>
        <dbReference type="Proteomes" id="UP000028924"/>
    </source>
</evidence>
<keyword evidence="6" id="KW-0106">Calcium</keyword>
<feature type="active site" description="Charge relay system" evidence="8">
    <location>
        <position position="190"/>
    </location>
</feature>
<dbReference type="InterPro" id="IPR000209">
    <property type="entry name" value="Peptidase_S8/S53_dom"/>
</dbReference>
<reference evidence="12 13" key="1">
    <citation type="journal article" date="2014" name="BMC Genomics">
        <title>Oil accumulation mechanisms of the oleaginous microalga Chlorella protothecoides revealed through its genome, transcriptomes, and proteomes.</title>
        <authorList>
            <person name="Gao C."/>
            <person name="Wang Y."/>
            <person name="Shen Y."/>
            <person name="Yan D."/>
            <person name="He X."/>
            <person name="Dai J."/>
            <person name="Wu Q."/>
        </authorList>
    </citation>
    <scope>NUCLEOTIDE SEQUENCE [LARGE SCALE GENOMIC DNA]</scope>
    <source>
        <strain evidence="12 13">0710</strain>
    </source>
</reference>
<dbReference type="InterPro" id="IPR008979">
    <property type="entry name" value="Galactose-bd-like_sf"/>
</dbReference>
<dbReference type="SUPFAM" id="SSF49785">
    <property type="entry name" value="Galactose-binding domain-like"/>
    <property type="match status" value="1"/>
</dbReference>
<dbReference type="EMBL" id="KL662111">
    <property type="protein sequence ID" value="KFM25120.1"/>
    <property type="molecule type" value="Genomic_DNA"/>
</dbReference>
<evidence type="ECO:0000256" key="8">
    <source>
        <dbReference type="PROSITE-ProRule" id="PRU01240"/>
    </source>
</evidence>
<feature type="chain" id="PRO_5001828868" evidence="10">
    <location>
        <begin position="30"/>
        <end position="622"/>
    </location>
</feature>
<evidence type="ECO:0000256" key="3">
    <source>
        <dbReference type="ARBA" id="ARBA00022723"/>
    </source>
</evidence>
<dbReference type="AlphaFoldDB" id="A0A087SHB6"/>